<keyword evidence="3" id="KW-1185">Reference proteome</keyword>
<dbReference type="CDD" id="cd18683">
    <property type="entry name" value="PIN_VapC-like"/>
    <property type="match status" value="1"/>
</dbReference>
<evidence type="ECO:0000259" key="1">
    <source>
        <dbReference type="Pfam" id="PF01850"/>
    </source>
</evidence>
<evidence type="ECO:0000313" key="2">
    <source>
        <dbReference type="EMBL" id="RXT40182.1"/>
    </source>
</evidence>
<dbReference type="Gene3D" id="3.40.50.1010">
    <property type="entry name" value="5'-nuclease"/>
    <property type="match status" value="1"/>
</dbReference>
<gene>
    <name evidence="2" type="ORF">B5V03_28930</name>
</gene>
<proteinExistence type="predicted"/>
<feature type="domain" description="PIN" evidence="1">
    <location>
        <begin position="4"/>
        <end position="118"/>
    </location>
</feature>
<name>A0A4Q1UU69_9BRAD</name>
<sequence length="129" mass="14100">MLAVDTDVVVRYLTGDHPQQSAKARAVINGDDIFVSTTVMLETEWVLRSAYGFDAKRVCKALRDFGGLSTVVFEDSGLVAFVPDRMDDGMDFADALHLGGAESCEAFLTFDQRFVRSAKSMGLAKVRSP</sequence>
<dbReference type="SUPFAM" id="SSF88723">
    <property type="entry name" value="PIN domain-like"/>
    <property type="match status" value="1"/>
</dbReference>
<dbReference type="OrthoDB" id="3175275at2"/>
<accession>A0A4Q1UU69</accession>
<dbReference type="EMBL" id="MZXW01000039">
    <property type="protein sequence ID" value="RXT40182.1"/>
    <property type="molecule type" value="Genomic_DNA"/>
</dbReference>
<comment type="caution">
    <text evidence="2">The sequence shown here is derived from an EMBL/GenBank/DDBJ whole genome shotgun (WGS) entry which is preliminary data.</text>
</comment>
<dbReference type="AlphaFoldDB" id="A0A4Q1UU69"/>
<dbReference type="InterPro" id="IPR029060">
    <property type="entry name" value="PIN-like_dom_sf"/>
</dbReference>
<dbReference type="Proteomes" id="UP000290819">
    <property type="component" value="Unassembled WGS sequence"/>
</dbReference>
<evidence type="ECO:0000313" key="3">
    <source>
        <dbReference type="Proteomes" id="UP000290819"/>
    </source>
</evidence>
<dbReference type="Pfam" id="PF01850">
    <property type="entry name" value="PIN"/>
    <property type="match status" value="1"/>
</dbReference>
<dbReference type="RefSeq" id="WP_129273860.1">
    <property type="nucleotide sequence ID" value="NZ_MZXW01000039.1"/>
</dbReference>
<dbReference type="InterPro" id="IPR002716">
    <property type="entry name" value="PIN_dom"/>
</dbReference>
<reference evidence="2 3" key="1">
    <citation type="submission" date="2017-03" db="EMBL/GenBank/DDBJ databases">
        <authorList>
            <person name="Safronova V.I."/>
            <person name="Sazanova A.L."/>
            <person name="Chirak E.R."/>
        </authorList>
    </citation>
    <scope>NUCLEOTIDE SEQUENCE [LARGE SCALE GENOMIC DNA]</scope>
    <source>
        <strain evidence="2 3">Opo-243</strain>
    </source>
</reference>
<protein>
    <submittedName>
        <fullName evidence="2">VapC toxin family PIN domain ribonuclease</fullName>
    </submittedName>
</protein>
<organism evidence="2 3">
    <name type="scientific">Bradyrhizobium betae</name>
    <dbReference type="NCBI Taxonomy" id="244734"/>
    <lineage>
        <taxon>Bacteria</taxon>
        <taxon>Pseudomonadati</taxon>
        <taxon>Pseudomonadota</taxon>
        <taxon>Alphaproteobacteria</taxon>
        <taxon>Hyphomicrobiales</taxon>
        <taxon>Nitrobacteraceae</taxon>
        <taxon>Bradyrhizobium</taxon>
    </lineage>
</organism>